<evidence type="ECO:0000256" key="1">
    <source>
        <dbReference type="SAM" id="MobiDB-lite"/>
    </source>
</evidence>
<dbReference type="AlphaFoldDB" id="A0A816GW81"/>
<protein>
    <recommendedName>
        <fullName evidence="2">L27 domain-containing protein</fullName>
    </recommendedName>
</protein>
<dbReference type="SUPFAM" id="SSF101288">
    <property type="entry name" value="L27 domain"/>
    <property type="match status" value="1"/>
</dbReference>
<reference evidence="3" key="1">
    <citation type="submission" date="2021-02" db="EMBL/GenBank/DDBJ databases">
        <authorList>
            <person name="Nowell W R."/>
        </authorList>
    </citation>
    <scope>NUCLEOTIDE SEQUENCE</scope>
</reference>
<proteinExistence type="predicted"/>
<dbReference type="InterPro" id="IPR014775">
    <property type="entry name" value="L27_C"/>
</dbReference>
<dbReference type="InterPro" id="IPR036892">
    <property type="entry name" value="L27_dom_sf"/>
</dbReference>
<dbReference type="EMBL" id="CAJNOR010014732">
    <property type="protein sequence ID" value="CAF1679618.1"/>
    <property type="molecule type" value="Genomic_DNA"/>
</dbReference>
<evidence type="ECO:0000259" key="2">
    <source>
        <dbReference type="PROSITE" id="PS51022"/>
    </source>
</evidence>
<evidence type="ECO:0000313" key="3">
    <source>
        <dbReference type="EMBL" id="CAF1679618.1"/>
    </source>
</evidence>
<feature type="non-terminal residue" evidence="3">
    <location>
        <position position="1"/>
    </location>
</feature>
<keyword evidence="4" id="KW-1185">Reference proteome</keyword>
<feature type="compositionally biased region" description="Polar residues" evidence="1">
    <location>
        <begin position="1"/>
        <end position="21"/>
    </location>
</feature>
<name>A0A816GW81_ADIRI</name>
<evidence type="ECO:0000313" key="4">
    <source>
        <dbReference type="Proteomes" id="UP000663828"/>
    </source>
</evidence>
<dbReference type="Gene3D" id="1.10.287.650">
    <property type="entry name" value="L27 domain"/>
    <property type="match status" value="1"/>
</dbReference>
<comment type="caution">
    <text evidence="3">The sequence shown here is derived from an EMBL/GenBank/DDBJ whole genome shotgun (WGS) entry which is preliminary data.</text>
</comment>
<dbReference type="InterPro" id="IPR004172">
    <property type="entry name" value="L27_dom"/>
</dbReference>
<sequence length="125" mass="14279">MTATNLSGNMTRDLSPTTNPNDFDDMASSAVSQILDSLEDTQWLTIGDRVELDFLQKLFEDKQLQTLLELYDRINSDEIRPYRPPEFNALQTVTDMISIIEQGSYSDKSTNSHDLLEILLEPHLQ</sequence>
<organism evidence="3 4">
    <name type="scientific">Adineta ricciae</name>
    <name type="common">Rotifer</name>
    <dbReference type="NCBI Taxonomy" id="249248"/>
    <lineage>
        <taxon>Eukaryota</taxon>
        <taxon>Metazoa</taxon>
        <taxon>Spiralia</taxon>
        <taxon>Gnathifera</taxon>
        <taxon>Rotifera</taxon>
        <taxon>Eurotatoria</taxon>
        <taxon>Bdelloidea</taxon>
        <taxon>Adinetida</taxon>
        <taxon>Adinetidae</taxon>
        <taxon>Adineta</taxon>
    </lineage>
</organism>
<accession>A0A816GW81</accession>
<dbReference type="Proteomes" id="UP000663828">
    <property type="component" value="Unassembled WGS sequence"/>
</dbReference>
<dbReference type="SMART" id="SM00569">
    <property type="entry name" value="L27"/>
    <property type="match status" value="1"/>
</dbReference>
<dbReference type="Pfam" id="PF02828">
    <property type="entry name" value="L27"/>
    <property type="match status" value="1"/>
</dbReference>
<dbReference type="PROSITE" id="PS51022">
    <property type="entry name" value="L27"/>
    <property type="match status" value="1"/>
</dbReference>
<gene>
    <name evidence="3" type="ORF">XAT740_LOCUS60293</name>
</gene>
<feature type="region of interest" description="Disordered" evidence="1">
    <location>
        <begin position="1"/>
        <end position="22"/>
    </location>
</feature>
<feature type="domain" description="L27" evidence="2">
    <location>
        <begin position="27"/>
        <end position="82"/>
    </location>
</feature>